<dbReference type="Proteomes" id="UP000663444">
    <property type="component" value="Chromosome"/>
</dbReference>
<organism evidence="4 5">
    <name type="scientific">Azospira restricta</name>
    <dbReference type="NCBI Taxonomy" id="404405"/>
    <lineage>
        <taxon>Bacteria</taxon>
        <taxon>Pseudomonadati</taxon>
        <taxon>Pseudomonadota</taxon>
        <taxon>Betaproteobacteria</taxon>
        <taxon>Rhodocyclales</taxon>
        <taxon>Rhodocyclaceae</taxon>
        <taxon>Azospira</taxon>
    </lineage>
</organism>
<dbReference type="CDD" id="cd05237">
    <property type="entry name" value="UDP_invert_4-6DH_SDR_e"/>
    <property type="match status" value="1"/>
</dbReference>
<dbReference type="InterPro" id="IPR036291">
    <property type="entry name" value="NAD(P)-bd_dom_sf"/>
</dbReference>
<dbReference type="InterPro" id="IPR051203">
    <property type="entry name" value="Polysaccharide_Synthase-Rel"/>
</dbReference>
<keyword evidence="2" id="KW-1133">Transmembrane helix</keyword>
<keyword evidence="5" id="KW-1185">Reference proteome</keyword>
<feature type="domain" description="Polysaccharide biosynthesis protein CapD-like" evidence="3">
    <location>
        <begin position="283"/>
        <end position="563"/>
    </location>
</feature>
<protein>
    <submittedName>
        <fullName evidence="4">Polysaccharide biosynthesis protein</fullName>
    </submittedName>
</protein>
<keyword evidence="2" id="KW-0812">Transmembrane</keyword>
<evidence type="ECO:0000256" key="2">
    <source>
        <dbReference type="SAM" id="Phobius"/>
    </source>
</evidence>
<dbReference type="KEGG" id="ares:IWH25_01400"/>
<dbReference type="AlphaFoldDB" id="A0A974SPH7"/>
<dbReference type="Pfam" id="PF02719">
    <property type="entry name" value="Polysacc_synt_2"/>
    <property type="match status" value="1"/>
</dbReference>
<feature type="transmembrane region" description="Helical" evidence="2">
    <location>
        <begin position="80"/>
        <end position="100"/>
    </location>
</feature>
<dbReference type="PANTHER" id="PTHR43318:SF1">
    <property type="entry name" value="POLYSACCHARIDE BIOSYNTHESIS PROTEIN EPSC-RELATED"/>
    <property type="match status" value="1"/>
</dbReference>
<dbReference type="Pfam" id="PF13727">
    <property type="entry name" value="CoA_binding_3"/>
    <property type="match status" value="1"/>
</dbReference>
<dbReference type="InterPro" id="IPR003869">
    <property type="entry name" value="Polysac_CapD-like"/>
</dbReference>
<dbReference type="RefSeq" id="WP_203387577.1">
    <property type="nucleotide sequence ID" value="NZ_CP064781.1"/>
</dbReference>
<proteinExistence type="inferred from homology"/>
<gene>
    <name evidence="4" type="ORF">IWH25_01400</name>
</gene>
<evidence type="ECO:0000256" key="1">
    <source>
        <dbReference type="ARBA" id="ARBA00007430"/>
    </source>
</evidence>
<dbReference type="EMBL" id="CP064781">
    <property type="protein sequence ID" value="QRJ64045.1"/>
    <property type="molecule type" value="Genomic_DNA"/>
</dbReference>
<name>A0A974SPH7_9RHOO</name>
<reference evidence="4" key="1">
    <citation type="submission" date="2020-11" db="EMBL/GenBank/DDBJ databases">
        <title>Azospira restricta DSM 18626 genome sequence.</title>
        <authorList>
            <person name="Moe W.M."/>
        </authorList>
    </citation>
    <scope>NUCLEOTIDE SEQUENCE</scope>
    <source>
        <strain evidence="4">DSM 18626</strain>
    </source>
</reference>
<evidence type="ECO:0000313" key="4">
    <source>
        <dbReference type="EMBL" id="QRJ64045.1"/>
    </source>
</evidence>
<dbReference type="Gene3D" id="3.40.50.720">
    <property type="entry name" value="NAD(P)-binding Rossmann-like Domain"/>
    <property type="match status" value="2"/>
</dbReference>
<sequence length="609" mass="66986">MLPLLVVKRTLVLVHDLFAVVVCWLLAYWLRFNLELPESYLAAALRSLVLVLGVHAPVFWLLGLYRGIWRYASLMDLRRIIVAVAFSSMTVAAAVFMLALPEVPRSVLLLHPLLLVLAMGGSRFAYRAWRDRLLYGRMMFEGDPVLVIGSGDAADRLLRELAHSRDWSVVGLVAGDASRRGHEIRGVKILGELDDLPRLVEQLAVRKAIVAMPESSAHERRLAMEAAVQAGLSVMTVPSLEDMLSGKVAVSQVRQVQLEDLLGREPVQLDDGGLRGWLGEHVVLVTGAGGSIGSELARQIAQFRPRLLVLFELSEFALYLLEQEFQEKFPAVPIACVVGDVKDAALLDKVFAAQRPSVVFHAAAYKHVPLMEGDNAWQAVRNNVVGSRCVAEAAQRHGVEKMVLVSTDKAVNPTNVMGATKRLAERVLCGLQRDGGTRFVTVRFGNVLGSNGSVIPKFREQIARGGPVTVTHPDIIRYFMLIPEAAQLVLQAGLMGQGGEIFVLEMGEPIRIADLARDMIRLSGFSEDEIKVVYTGLRPGEKLYEELLTDAEQTLPTPHLKLRVARAEEAPAADWQQELAAWLAETQPAEPAAVKAKLKRFVPEYAPQA</sequence>
<keyword evidence="2" id="KW-0472">Membrane</keyword>
<accession>A0A974SPH7</accession>
<feature type="transmembrane region" description="Helical" evidence="2">
    <location>
        <begin position="43"/>
        <end position="68"/>
    </location>
</feature>
<dbReference type="PANTHER" id="PTHR43318">
    <property type="entry name" value="UDP-N-ACETYLGLUCOSAMINE 4,6-DEHYDRATASE"/>
    <property type="match status" value="1"/>
</dbReference>
<evidence type="ECO:0000259" key="3">
    <source>
        <dbReference type="Pfam" id="PF02719"/>
    </source>
</evidence>
<dbReference type="SUPFAM" id="SSF51735">
    <property type="entry name" value="NAD(P)-binding Rossmann-fold domains"/>
    <property type="match status" value="2"/>
</dbReference>
<feature type="transmembrane region" description="Helical" evidence="2">
    <location>
        <begin position="12"/>
        <end position="31"/>
    </location>
</feature>
<evidence type="ECO:0000313" key="5">
    <source>
        <dbReference type="Proteomes" id="UP000663444"/>
    </source>
</evidence>
<comment type="similarity">
    <text evidence="1">Belongs to the polysaccharide synthase family.</text>
</comment>